<gene>
    <name evidence="2" type="ORF">C5167_013996</name>
</gene>
<evidence type="ECO:0000259" key="1">
    <source>
        <dbReference type="PROSITE" id="PS50011"/>
    </source>
</evidence>
<dbReference type="Gramene" id="RZC55139">
    <property type="protein sequence ID" value="RZC55139"/>
    <property type="gene ID" value="C5167_013996"/>
</dbReference>
<dbReference type="InterPro" id="IPR052611">
    <property type="entry name" value="Plant_RLK_LysM"/>
</dbReference>
<dbReference type="SUPFAM" id="SSF56112">
    <property type="entry name" value="Protein kinase-like (PK-like)"/>
    <property type="match status" value="1"/>
</dbReference>
<sequence length="107" mass="11791">MDVYAFGIVMLELITGKDVIMMHDGRRTEYLSTAIISVMAGEDIETKLGDFIDSNLRGTYGLELALAITRLSLSCLIRDPTSRPSMNEVVSALVNIQMGSMKFLLSN</sequence>
<dbReference type="EMBL" id="CM010717">
    <property type="protein sequence ID" value="RZC55139.1"/>
    <property type="molecule type" value="Genomic_DNA"/>
</dbReference>
<name>A0A4Y7J5Y8_PAPSO</name>
<accession>A0A4Y7J5Y8</accession>
<dbReference type="PROSITE" id="PS50011">
    <property type="entry name" value="PROTEIN_KINASE_DOM"/>
    <property type="match status" value="1"/>
</dbReference>
<dbReference type="GO" id="GO:0004672">
    <property type="term" value="F:protein kinase activity"/>
    <property type="evidence" value="ECO:0007669"/>
    <property type="project" value="InterPro"/>
</dbReference>
<dbReference type="GO" id="GO:0005524">
    <property type="term" value="F:ATP binding"/>
    <property type="evidence" value="ECO:0007669"/>
    <property type="project" value="InterPro"/>
</dbReference>
<dbReference type="AlphaFoldDB" id="A0A4Y7J5Y8"/>
<dbReference type="PANTHER" id="PTHR45927">
    <property type="entry name" value="LYSM-DOMAIN RECEPTOR-LIKE KINASE-RELATED"/>
    <property type="match status" value="1"/>
</dbReference>
<reference evidence="2 3" key="1">
    <citation type="journal article" date="2018" name="Science">
        <title>The opium poppy genome and morphinan production.</title>
        <authorList>
            <person name="Guo L."/>
            <person name="Winzer T."/>
            <person name="Yang X."/>
            <person name="Li Y."/>
            <person name="Ning Z."/>
            <person name="He Z."/>
            <person name="Teodor R."/>
            <person name="Lu Y."/>
            <person name="Bowser T.A."/>
            <person name="Graham I.A."/>
            <person name="Ye K."/>
        </authorList>
    </citation>
    <scope>NUCLEOTIDE SEQUENCE [LARGE SCALE GENOMIC DNA]</scope>
    <source>
        <strain evidence="3">cv. HN1</strain>
        <tissue evidence="2">Leaves</tissue>
    </source>
</reference>
<dbReference type="Gene3D" id="1.10.510.10">
    <property type="entry name" value="Transferase(Phosphotransferase) domain 1"/>
    <property type="match status" value="1"/>
</dbReference>
<organism evidence="2 3">
    <name type="scientific">Papaver somniferum</name>
    <name type="common">Opium poppy</name>
    <dbReference type="NCBI Taxonomy" id="3469"/>
    <lineage>
        <taxon>Eukaryota</taxon>
        <taxon>Viridiplantae</taxon>
        <taxon>Streptophyta</taxon>
        <taxon>Embryophyta</taxon>
        <taxon>Tracheophyta</taxon>
        <taxon>Spermatophyta</taxon>
        <taxon>Magnoliopsida</taxon>
        <taxon>Ranunculales</taxon>
        <taxon>Papaveraceae</taxon>
        <taxon>Papaveroideae</taxon>
        <taxon>Papaver</taxon>
    </lineage>
</organism>
<feature type="domain" description="Protein kinase" evidence="1">
    <location>
        <begin position="1"/>
        <end position="104"/>
    </location>
</feature>
<protein>
    <recommendedName>
        <fullName evidence="1">Protein kinase domain-containing protein</fullName>
    </recommendedName>
</protein>
<evidence type="ECO:0000313" key="2">
    <source>
        <dbReference type="EMBL" id="RZC55139.1"/>
    </source>
</evidence>
<keyword evidence="3" id="KW-1185">Reference proteome</keyword>
<proteinExistence type="predicted"/>
<dbReference type="InterPro" id="IPR000719">
    <property type="entry name" value="Prot_kinase_dom"/>
</dbReference>
<dbReference type="InterPro" id="IPR011009">
    <property type="entry name" value="Kinase-like_dom_sf"/>
</dbReference>
<evidence type="ECO:0000313" key="3">
    <source>
        <dbReference type="Proteomes" id="UP000316621"/>
    </source>
</evidence>
<dbReference type="OMA" id="KACILWA"/>
<dbReference type="PANTHER" id="PTHR45927:SF7">
    <property type="entry name" value="LYSM-DOMAIN RECEPTOR-LIKE KINASE"/>
    <property type="match status" value="1"/>
</dbReference>
<dbReference type="Proteomes" id="UP000316621">
    <property type="component" value="Chromosome 3"/>
</dbReference>